<protein>
    <submittedName>
        <fullName evidence="1">Os03g0686201 protein</fullName>
    </submittedName>
</protein>
<dbReference type="EMBL" id="AP014959">
    <property type="protein sequence ID" value="BAS85807.1"/>
    <property type="molecule type" value="Genomic_DNA"/>
</dbReference>
<evidence type="ECO:0000313" key="2">
    <source>
        <dbReference type="Proteomes" id="UP000059680"/>
    </source>
</evidence>
<proteinExistence type="predicted"/>
<gene>
    <name evidence="1" type="ordered locus">Os03g0686201</name>
    <name evidence="1" type="ORF">OSNPB_030686201</name>
</gene>
<dbReference type="PaxDb" id="39947-A0A0P0W2D7"/>
<sequence>MSTSVTSISFIDFEISSTENGMLESSSSKKELLTALFESSVIIILILEMTSDETVWVPYLSSQYIVLIRYSCCMLRTGHKSLVISFSVFFGF</sequence>
<reference evidence="2" key="1">
    <citation type="journal article" date="2005" name="Nature">
        <title>The map-based sequence of the rice genome.</title>
        <authorList>
            <consortium name="International rice genome sequencing project (IRGSP)"/>
            <person name="Matsumoto T."/>
            <person name="Wu J."/>
            <person name="Kanamori H."/>
            <person name="Katayose Y."/>
            <person name="Fujisawa M."/>
            <person name="Namiki N."/>
            <person name="Mizuno H."/>
            <person name="Yamamoto K."/>
            <person name="Antonio B.A."/>
            <person name="Baba T."/>
            <person name="Sakata K."/>
            <person name="Nagamura Y."/>
            <person name="Aoki H."/>
            <person name="Arikawa K."/>
            <person name="Arita K."/>
            <person name="Bito T."/>
            <person name="Chiden Y."/>
            <person name="Fujitsuka N."/>
            <person name="Fukunaka R."/>
            <person name="Hamada M."/>
            <person name="Harada C."/>
            <person name="Hayashi A."/>
            <person name="Hijishita S."/>
            <person name="Honda M."/>
            <person name="Hosokawa S."/>
            <person name="Ichikawa Y."/>
            <person name="Idonuma A."/>
            <person name="Iijima M."/>
            <person name="Ikeda M."/>
            <person name="Ikeno M."/>
            <person name="Ito K."/>
            <person name="Ito S."/>
            <person name="Ito T."/>
            <person name="Ito Y."/>
            <person name="Ito Y."/>
            <person name="Iwabuchi A."/>
            <person name="Kamiya K."/>
            <person name="Karasawa W."/>
            <person name="Kurita K."/>
            <person name="Katagiri S."/>
            <person name="Kikuta A."/>
            <person name="Kobayashi H."/>
            <person name="Kobayashi N."/>
            <person name="Machita K."/>
            <person name="Maehara T."/>
            <person name="Masukawa M."/>
            <person name="Mizubayashi T."/>
            <person name="Mukai Y."/>
            <person name="Nagasaki H."/>
            <person name="Nagata Y."/>
            <person name="Naito S."/>
            <person name="Nakashima M."/>
            <person name="Nakama Y."/>
            <person name="Nakamichi Y."/>
            <person name="Nakamura M."/>
            <person name="Meguro A."/>
            <person name="Negishi M."/>
            <person name="Ohta I."/>
            <person name="Ohta T."/>
            <person name="Okamoto M."/>
            <person name="Ono N."/>
            <person name="Saji S."/>
            <person name="Sakaguchi M."/>
            <person name="Sakai K."/>
            <person name="Shibata M."/>
            <person name="Shimokawa T."/>
            <person name="Song J."/>
            <person name="Takazaki Y."/>
            <person name="Terasawa K."/>
            <person name="Tsugane M."/>
            <person name="Tsuji K."/>
            <person name="Ueda S."/>
            <person name="Waki K."/>
            <person name="Yamagata H."/>
            <person name="Yamamoto M."/>
            <person name="Yamamoto S."/>
            <person name="Yamane H."/>
            <person name="Yoshiki S."/>
            <person name="Yoshihara R."/>
            <person name="Yukawa K."/>
            <person name="Zhong H."/>
            <person name="Yano M."/>
            <person name="Yuan Q."/>
            <person name="Ouyang S."/>
            <person name="Liu J."/>
            <person name="Jones K.M."/>
            <person name="Gansberger K."/>
            <person name="Moffat K."/>
            <person name="Hill J."/>
            <person name="Bera J."/>
            <person name="Fadrosh D."/>
            <person name="Jin S."/>
            <person name="Johri S."/>
            <person name="Kim M."/>
            <person name="Overton L."/>
            <person name="Reardon M."/>
            <person name="Tsitrin T."/>
            <person name="Vuong H."/>
            <person name="Weaver B."/>
            <person name="Ciecko A."/>
            <person name="Tallon L."/>
            <person name="Jackson J."/>
            <person name="Pai G."/>
            <person name="Aken S.V."/>
            <person name="Utterback T."/>
            <person name="Reidmuller S."/>
            <person name="Feldblyum T."/>
            <person name="Hsiao J."/>
            <person name="Zismann V."/>
            <person name="Iobst S."/>
            <person name="de Vazeille A.R."/>
            <person name="Buell C.R."/>
            <person name="Ying K."/>
            <person name="Li Y."/>
            <person name="Lu T."/>
            <person name="Huang Y."/>
            <person name="Zhao Q."/>
            <person name="Feng Q."/>
            <person name="Zhang L."/>
            <person name="Zhu J."/>
            <person name="Weng Q."/>
            <person name="Mu J."/>
            <person name="Lu Y."/>
            <person name="Fan D."/>
            <person name="Liu Y."/>
            <person name="Guan J."/>
            <person name="Zhang Y."/>
            <person name="Yu S."/>
            <person name="Liu X."/>
            <person name="Zhang Y."/>
            <person name="Hong G."/>
            <person name="Han B."/>
            <person name="Choisne N."/>
            <person name="Demange N."/>
            <person name="Orjeda G."/>
            <person name="Samain S."/>
            <person name="Cattolico L."/>
            <person name="Pelletier E."/>
            <person name="Couloux A."/>
            <person name="Segurens B."/>
            <person name="Wincker P."/>
            <person name="D'Hont A."/>
            <person name="Scarpelli C."/>
            <person name="Weissenbach J."/>
            <person name="Salanoubat M."/>
            <person name="Quetier F."/>
            <person name="Yu Y."/>
            <person name="Kim H.R."/>
            <person name="Rambo T."/>
            <person name="Currie J."/>
            <person name="Collura K."/>
            <person name="Luo M."/>
            <person name="Yang T."/>
            <person name="Ammiraju J.S.S."/>
            <person name="Engler F."/>
            <person name="Soderlund C."/>
            <person name="Wing R.A."/>
            <person name="Palmer L.E."/>
            <person name="de la Bastide M."/>
            <person name="Spiegel L."/>
            <person name="Nascimento L."/>
            <person name="Zutavern T."/>
            <person name="O'Shaughnessy A."/>
            <person name="Dike S."/>
            <person name="Dedhia N."/>
            <person name="Preston R."/>
            <person name="Balija V."/>
            <person name="McCombie W.R."/>
            <person name="Chow T."/>
            <person name="Chen H."/>
            <person name="Chung M."/>
            <person name="Chen C."/>
            <person name="Shaw J."/>
            <person name="Wu H."/>
            <person name="Hsiao K."/>
            <person name="Chao Y."/>
            <person name="Chu M."/>
            <person name="Cheng C."/>
            <person name="Hour A."/>
            <person name="Lee P."/>
            <person name="Lin S."/>
            <person name="Lin Y."/>
            <person name="Liou J."/>
            <person name="Liu S."/>
            <person name="Hsing Y."/>
            <person name="Raghuvanshi S."/>
            <person name="Mohanty A."/>
            <person name="Bharti A.K."/>
            <person name="Gaur A."/>
            <person name="Gupta V."/>
            <person name="Kumar D."/>
            <person name="Ravi V."/>
            <person name="Vij S."/>
            <person name="Kapur A."/>
            <person name="Khurana P."/>
            <person name="Khurana P."/>
            <person name="Khurana J.P."/>
            <person name="Tyagi A.K."/>
            <person name="Gaikwad K."/>
            <person name="Singh A."/>
            <person name="Dalal V."/>
            <person name="Srivastava S."/>
            <person name="Dixit A."/>
            <person name="Pal A.K."/>
            <person name="Ghazi I.A."/>
            <person name="Yadav M."/>
            <person name="Pandit A."/>
            <person name="Bhargava A."/>
            <person name="Sureshbabu K."/>
            <person name="Batra K."/>
            <person name="Sharma T.R."/>
            <person name="Mohapatra T."/>
            <person name="Singh N.K."/>
            <person name="Messing J."/>
            <person name="Nelson A.B."/>
            <person name="Fuks G."/>
            <person name="Kavchok S."/>
            <person name="Keizer G."/>
            <person name="Linton E."/>
            <person name="Llaca V."/>
            <person name="Song R."/>
            <person name="Tanyolac B."/>
            <person name="Young S."/>
            <person name="Ho-Il K."/>
            <person name="Hahn J.H."/>
            <person name="Sangsakoo G."/>
            <person name="Vanavichit A."/>
            <person name="de Mattos Luiz.A.T."/>
            <person name="Zimmer P.D."/>
            <person name="Malone G."/>
            <person name="Dellagostin O."/>
            <person name="de Oliveira A.C."/>
            <person name="Bevan M."/>
            <person name="Bancroft I."/>
            <person name="Minx P."/>
            <person name="Cordum H."/>
            <person name="Wilson R."/>
            <person name="Cheng Z."/>
            <person name="Jin W."/>
            <person name="Jiang J."/>
            <person name="Leong S.A."/>
            <person name="Iwama H."/>
            <person name="Gojobori T."/>
            <person name="Itoh T."/>
            <person name="Niimura Y."/>
            <person name="Fujii Y."/>
            <person name="Habara T."/>
            <person name="Sakai H."/>
            <person name="Sato Y."/>
            <person name="Wilson G."/>
            <person name="Kumar K."/>
            <person name="McCouch S."/>
            <person name="Juretic N."/>
            <person name="Hoen D."/>
            <person name="Wright S."/>
            <person name="Bruskiewich R."/>
            <person name="Bureau T."/>
            <person name="Miyao A."/>
            <person name="Hirochika H."/>
            <person name="Nishikawa T."/>
            <person name="Kadowaki K."/>
            <person name="Sugiura M."/>
            <person name="Burr B."/>
            <person name="Sasaki T."/>
        </authorList>
    </citation>
    <scope>NUCLEOTIDE SEQUENCE [LARGE SCALE GENOMIC DNA]</scope>
    <source>
        <strain evidence="2">cv. Nipponbare</strain>
    </source>
</reference>
<evidence type="ECO:0000313" key="1">
    <source>
        <dbReference type="EMBL" id="BAS85807.1"/>
    </source>
</evidence>
<name>A0A0P0W2D7_ORYSJ</name>
<accession>A0A0P0W2D7</accession>
<dbReference type="Gramene" id="Os03t0686201-01">
    <property type="protein sequence ID" value="Os03t0686201-01"/>
    <property type="gene ID" value="Os03g0686201"/>
</dbReference>
<dbReference type="InParanoid" id="A0A0P0W2D7"/>
<reference evidence="1 2" key="3">
    <citation type="journal article" date="2013" name="Rice">
        <title>Improvement of the Oryza sativa Nipponbare reference genome using next generation sequence and optical map data.</title>
        <authorList>
            <person name="Kawahara Y."/>
            <person name="de la Bastide M."/>
            <person name="Hamilton J.P."/>
            <person name="Kanamori H."/>
            <person name="McCombie W.R."/>
            <person name="Ouyang S."/>
            <person name="Schwartz D.C."/>
            <person name="Tanaka T."/>
            <person name="Wu J."/>
            <person name="Zhou S."/>
            <person name="Childs K.L."/>
            <person name="Davidson R.M."/>
            <person name="Lin H."/>
            <person name="Quesada-Ocampo L."/>
            <person name="Vaillancourt B."/>
            <person name="Sakai H."/>
            <person name="Lee S.S."/>
            <person name="Kim J."/>
            <person name="Numa H."/>
            <person name="Itoh T."/>
            <person name="Buell C.R."/>
            <person name="Matsumoto T."/>
        </authorList>
    </citation>
    <scope>NUCLEOTIDE SEQUENCE [LARGE SCALE GENOMIC DNA]</scope>
    <source>
        <strain evidence="2">cv. Nipponbare</strain>
    </source>
</reference>
<keyword evidence="2" id="KW-1185">Reference proteome</keyword>
<dbReference type="Proteomes" id="UP000059680">
    <property type="component" value="Chromosome 3"/>
</dbReference>
<dbReference type="AlphaFoldDB" id="A0A0P0W2D7"/>
<reference evidence="1 2" key="2">
    <citation type="journal article" date="2013" name="Plant Cell Physiol.">
        <title>Rice Annotation Project Database (RAP-DB): an integrative and interactive database for rice genomics.</title>
        <authorList>
            <person name="Sakai H."/>
            <person name="Lee S.S."/>
            <person name="Tanaka T."/>
            <person name="Numa H."/>
            <person name="Kim J."/>
            <person name="Kawahara Y."/>
            <person name="Wakimoto H."/>
            <person name="Yang C.C."/>
            <person name="Iwamoto M."/>
            <person name="Abe T."/>
            <person name="Yamada Y."/>
            <person name="Muto A."/>
            <person name="Inokuchi H."/>
            <person name="Ikemura T."/>
            <person name="Matsumoto T."/>
            <person name="Sasaki T."/>
            <person name="Itoh T."/>
        </authorList>
    </citation>
    <scope>NUCLEOTIDE SEQUENCE [LARGE SCALE GENOMIC DNA]</scope>
    <source>
        <strain evidence="2">cv. Nipponbare</strain>
    </source>
</reference>
<organism evidence="1 2">
    <name type="scientific">Oryza sativa subsp. japonica</name>
    <name type="common">Rice</name>
    <dbReference type="NCBI Taxonomy" id="39947"/>
    <lineage>
        <taxon>Eukaryota</taxon>
        <taxon>Viridiplantae</taxon>
        <taxon>Streptophyta</taxon>
        <taxon>Embryophyta</taxon>
        <taxon>Tracheophyta</taxon>
        <taxon>Spermatophyta</taxon>
        <taxon>Magnoliopsida</taxon>
        <taxon>Liliopsida</taxon>
        <taxon>Poales</taxon>
        <taxon>Poaceae</taxon>
        <taxon>BOP clade</taxon>
        <taxon>Oryzoideae</taxon>
        <taxon>Oryzeae</taxon>
        <taxon>Oryzinae</taxon>
        <taxon>Oryza</taxon>
        <taxon>Oryza sativa</taxon>
    </lineage>
</organism>